<accession>A0ABU2ZWI9</accession>
<keyword evidence="1" id="KW-0732">Signal</keyword>
<protein>
    <submittedName>
        <fullName evidence="2">DUF3192 domain-containing protein</fullName>
    </submittedName>
</protein>
<dbReference type="RefSeq" id="WP_311576227.1">
    <property type="nucleotide sequence ID" value="NZ_JAVRIF010000001.1"/>
</dbReference>
<dbReference type="InterPro" id="IPR021534">
    <property type="entry name" value="DUF3192"/>
</dbReference>
<comment type="caution">
    <text evidence="2">The sequence shown here is derived from an EMBL/GenBank/DDBJ whole genome shotgun (WGS) entry which is preliminary data.</text>
</comment>
<feature type="signal peptide" evidence="1">
    <location>
        <begin position="1"/>
        <end position="18"/>
    </location>
</feature>
<reference evidence="2 3" key="1">
    <citation type="submission" date="2023-09" db="EMBL/GenBank/DDBJ databases">
        <authorList>
            <person name="Rey-Velasco X."/>
        </authorList>
    </citation>
    <scope>NUCLEOTIDE SEQUENCE [LARGE SCALE GENOMIC DNA]</scope>
    <source>
        <strain evidence="2 3">W431</strain>
    </source>
</reference>
<gene>
    <name evidence="2" type="ORF">RM573_01635</name>
</gene>
<evidence type="ECO:0000313" key="2">
    <source>
        <dbReference type="EMBL" id="MDT0602284.1"/>
    </source>
</evidence>
<evidence type="ECO:0000256" key="1">
    <source>
        <dbReference type="SAM" id="SignalP"/>
    </source>
</evidence>
<dbReference type="EMBL" id="JAVRIF010000001">
    <property type="protein sequence ID" value="MDT0602284.1"/>
    <property type="molecule type" value="Genomic_DNA"/>
</dbReference>
<dbReference type="Proteomes" id="UP001266357">
    <property type="component" value="Unassembled WGS sequence"/>
</dbReference>
<evidence type="ECO:0000313" key="3">
    <source>
        <dbReference type="Proteomes" id="UP001266357"/>
    </source>
</evidence>
<sequence length="126" mass="14097">MKKSILALIIAAPLTLSLTGCVVSVGGDDGYNMSSDYENREYTNRKKISRIALNSSIIDVTNRLGVADFNETYEKDGNAIRVLFYRTNRIHKDGLTTRDECTYLYFVNGELVETGQGGDFSRNISR</sequence>
<feature type="chain" id="PRO_5045843290" evidence="1">
    <location>
        <begin position="19"/>
        <end position="126"/>
    </location>
</feature>
<keyword evidence="3" id="KW-1185">Reference proteome</keyword>
<proteinExistence type="predicted"/>
<dbReference type="PROSITE" id="PS51257">
    <property type="entry name" value="PROKAR_LIPOPROTEIN"/>
    <property type="match status" value="1"/>
</dbReference>
<dbReference type="Pfam" id="PF11399">
    <property type="entry name" value="DUF3192"/>
    <property type="match status" value="1"/>
</dbReference>
<organism evidence="2 3">
    <name type="scientific">Thalassotalea castellviae</name>
    <dbReference type="NCBI Taxonomy" id="3075612"/>
    <lineage>
        <taxon>Bacteria</taxon>
        <taxon>Pseudomonadati</taxon>
        <taxon>Pseudomonadota</taxon>
        <taxon>Gammaproteobacteria</taxon>
        <taxon>Alteromonadales</taxon>
        <taxon>Colwelliaceae</taxon>
        <taxon>Thalassotalea</taxon>
    </lineage>
</organism>
<name>A0ABU2ZWI9_9GAMM</name>